<dbReference type="OrthoDB" id="448954at2759"/>
<organism evidence="5 6">
    <name type="scientific">Trichonephila clavata</name>
    <name type="common">Joro spider</name>
    <name type="synonym">Nephila clavata</name>
    <dbReference type="NCBI Taxonomy" id="2740835"/>
    <lineage>
        <taxon>Eukaryota</taxon>
        <taxon>Metazoa</taxon>
        <taxon>Ecdysozoa</taxon>
        <taxon>Arthropoda</taxon>
        <taxon>Chelicerata</taxon>
        <taxon>Arachnida</taxon>
        <taxon>Araneae</taxon>
        <taxon>Araneomorphae</taxon>
        <taxon>Entelegynae</taxon>
        <taxon>Araneoidea</taxon>
        <taxon>Nephilidae</taxon>
        <taxon>Trichonephila</taxon>
    </lineage>
</organism>
<proteinExistence type="inferred from homology"/>
<dbReference type="PANTHER" id="PTHR14021">
    <property type="entry name" value="IRON-SULFUR CLUSTER CO-CHAPERONE PROTEIN HSCB"/>
    <property type="match status" value="1"/>
</dbReference>
<evidence type="ECO:0000313" key="6">
    <source>
        <dbReference type="Proteomes" id="UP000887116"/>
    </source>
</evidence>
<keyword evidence="3" id="KW-0472">Membrane</keyword>
<keyword evidence="6" id="KW-1185">Reference proteome</keyword>
<evidence type="ECO:0000259" key="4">
    <source>
        <dbReference type="Pfam" id="PF07743"/>
    </source>
</evidence>
<dbReference type="EMBL" id="BMAO01012194">
    <property type="protein sequence ID" value="GFQ79551.1"/>
    <property type="molecule type" value="Genomic_DNA"/>
</dbReference>
<dbReference type="Proteomes" id="UP000887116">
    <property type="component" value="Unassembled WGS sequence"/>
</dbReference>
<dbReference type="InterPro" id="IPR036386">
    <property type="entry name" value="HscB_C_sf"/>
</dbReference>
<evidence type="ECO:0000256" key="1">
    <source>
        <dbReference type="ARBA" id="ARBA00010476"/>
    </source>
</evidence>
<reference evidence="5" key="1">
    <citation type="submission" date="2020-07" db="EMBL/GenBank/DDBJ databases">
        <title>Multicomponent nature underlies the extraordinary mechanical properties of spider dragline silk.</title>
        <authorList>
            <person name="Kono N."/>
            <person name="Nakamura H."/>
            <person name="Mori M."/>
            <person name="Yoshida Y."/>
            <person name="Ohtoshi R."/>
            <person name="Malay A.D."/>
            <person name="Moran D.A.P."/>
            <person name="Tomita M."/>
            <person name="Numata K."/>
            <person name="Arakawa K."/>
        </authorList>
    </citation>
    <scope>NUCLEOTIDE SEQUENCE</scope>
</reference>
<dbReference type="AlphaFoldDB" id="A0A8X6KP56"/>
<evidence type="ECO:0000313" key="5">
    <source>
        <dbReference type="EMBL" id="GFQ79551.1"/>
    </source>
</evidence>
<keyword evidence="2" id="KW-0143">Chaperone</keyword>
<feature type="domain" description="Co-chaperone HscB C-terminal oligomerisation" evidence="4">
    <location>
        <begin position="131"/>
        <end position="202"/>
    </location>
</feature>
<gene>
    <name evidence="5" type="primary">HSCB</name>
    <name evidence="5" type="ORF">TNCT_648761</name>
</gene>
<dbReference type="GO" id="GO:0001671">
    <property type="term" value="F:ATPase activator activity"/>
    <property type="evidence" value="ECO:0007669"/>
    <property type="project" value="InterPro"/>
</dbReference>
<dbReference type="Gene3D" id="1.20.1280.20">
    <property type="entry name" value="HscB, C-terminal domain"/>
    <property type="match status" value="1"/>
</dbReference>
<dbReference type="Gene3D" id="1.10.287.110">
    <property type="entry name" value="DnaJ domain"/>
    <property type="match status" value="1"/>
</dbReference>
<accession>A0A8X6KP56</accession>
<dbReference type="InterPro" id="IPR004640">
    <property type="entry name" value="HscB"/>
</dbReference>
<dbReference type="NCBIfam" id="TIGR00714">
    <property type="entry name" value="hscB"/>
    <property type="match status" value="1"/>
</dbReference>
<comment type="similarity">
    <text evidence="1">Belongs to the HscB family.</text>
</comment>
<keyword evidence="3" id="KW-0812">Transmembrane</keyword>
<dbReference type="GO" id="GO:0051259">
    <property type="term" value="P:protein complex oligomerization"/>
    <property type="evidence" value="ECO:0007669"/>
    <property type="project" value="InterPro"/>
</dbReference>
<dbReference type="GO" id="GO:0051087">
    <property type="term" value="F:protein-folding chaperone binding"/>
    <property type="evidence" value="ECO:0007669"/>
    <property type="project" value="InterPro"/>
</dbReference>
<dbReference type="GO" id="GO:0044571">
    <property type="term" value="P:[2Fe-2S] cluster assembly"/>
    <property type="evidence" value="ECO:0007669"/>
    <property type="project" value="InterPro"/>
</dbReference>
<dbReference type="SUPFAM" id="SSF47144">
    <property type="entry name" value="HSC20 (HSCB), C-terminal oligomerisation domain"/>
    <property type="match status" value="1"/>
</dbReference>
<dbReference type="Pfam" id="PF07743">
    <property type="entry name" value="HSCB_C"/>
    <property type="match status" value="1"/>
</dbReference>
<keyword evidence="3" id="KW-1133">Transmembrane helix</keyword>
<dbReference type="InterPro" id="IPR036869">
    <property type="entry name" value="J_dom_sf"/>
</dbReference>
<dbReference type="GO" id="GO:0005739">
    <property type="term" value="C:mitochondrion"/>
    <property type="evidence" value="ECO:0007669"/>
    <property type="project" value="TreeGrafter"/>
</dbReference>
<sequence>MYLWRGSYGDTFLLAINSIEGKLAAAIQIHMLIIIINIYIIFNLVSLTSILFGRYFNEAHSLIQHSYVNQLFNSFFSIATVNSEQREREYSAEQSALVNKAYQTLLRPIDRGLYLLELHSKPLSEDEIQLPMDFLDNIMEVNEVLEDCTSPDVLESIRHVNDAKLQILFSDVSLAFKEKNIDKARESICKLKYYINIDEKIRKLEEELGVSRDD</sequence>
<name>A0A8X6KP56_TRICU</name>
<evidence type="ECO:0000256" key="3">
    <source>
        <dbReference type="SAM" id="Phobius"/>
    </source>
</evidence>
<dbReference type="PANTHER" id="PTHR14021:SF15">
    <property type="entry name" value="IRON-SULFUR CLUSTER CO-CHAPERONE PROTEIN HSCB"/>
    <property type="match status" value="1"/>
</dbReference>
<protein>
    <submittedName>
        <fullName evidence="5">Iron-sulfur cluster co-chaperone protein HscB</fullName>
    </submittedName>
</protein>
<evidence type="ECO:0000256" key="2">
    <source>
        <dbReference type="ARBA" id="ARBA00023186"/>
    </source>
</evidence>
<dbReference type="InterPro" id="IPR009073">
    <property type="entry name" value="HscB_oligo_C"/>
</dbReference>
<feature type="transmembrane region" description="Helical" evidence="3">
    <location>
        <begin position="27"/>
        <end position="52"/>
    </location>
</feature>
<comment type="caution">
    <text evidence="5">The sequence shown here is derived from an EMBL/GenBank/DDBJ whole genome shotgun (WGS) entry which is preliminary data.</text>
</comment>